<evidence type="ECO:0000256" key="1">
    <source>
        <dbReference type="ARBA" id="ARBA00006914"/>
    </source>
</evidence>
<dbReference type="InterPro" id="IPR027417">
    <property type="entry name" value="P-loop_NTPase"/>
</dbReference>
<dbReference type="GO" id="GO:0003406">
    <property type="term" value="P:retinal pigment epithelium development"/>
    <property type="evidence" value="ECO:0007669"/>
    <property type="project" value="Ensembl"/>
</dbReference>
<keyword evidence="6" id="KW-0460">Magnesium</keyword>
<comment type="function">
    <text evidence="6">Required for vesicle-mediated transport. Catalyzes the fusion of transport vesicles within the Golgi cisternae. Is also required for transport from the endoplasmic reticulum to the Golgi stack. Seems to function as a fusion protein required for the delivery of cargo proteins to all compartments of the Golgi stack independent of vesicle origin.</text>
</comment>
<reference evidence="9" key="1">
    <citation type="submission" date="2025-08" db="UniProtKB">
        <authorList>
            <consortium name="Ensembl"/>
        </authorList>
    </citation>
    <scope>IDENTIFICATION</scope>
</reference>
<comment type="similarity">
    <text evidence="1 6">Belongs to the AAA ATPase family.</text>
</comment>
<dbReference type="GO" id="GO:0005524">
    <property type="term" value="F:ATP binding"/>
    <property type="evidence" value="ECO:0007669"/>
    <property type="project" value="UniProtKB-UniRule"/>
</dbReference>
<dbReference type="PaxDb" id="30732-ENSOMEP00000023840"/>
<comment type="cofactor">
    <cofactor evidence="6">
        <name>Mg(2+)</name>
        <dbReference type="ChEBI" id="CHEBI:18420"/>
    </cofactor>
    <text evidence="6">Binds 1 Mg(2+) ion per subunit.</text>
</comment>
<evidence type="ECO:0000256" key="6">
    <source>
        <dbReference type="RuleBase" id="RU367045"/>
    </source>
</evidence>
<dbReference type="SUPFAM" id="SSF54585">
    <property type="entry name" value="Cdc48 domain 2-like"/>
    <property type="match status" value="1"/>
</dbReference>
<dbReference type="Pfam" id="PF00004">
    <property type="entry name" value="AAA"/>
    <property type="match status" value="2"/>
</dbReference>
<dbReference type="EC" id="3.6.4.6" evidence="6"/>
<dbReference type="InterPro" id="IPR029067">
    <property type="entry name" value="CDC48_domain_2-like_sf"/>
</dbReference>
<dbReference type="GO" id="GO:0046872">
    <property type="term" value="F:metal ion binding"/>
    <property type="evidence" value="ECO:0007669"/>
    <property type="project" value="UniProtKB-UniRule"/>
</dbReference>
<dbReference type="OMA" id="QFEQHVT"/>
<keyword evidence="6" id="KW-0931">ER-Golgi transport</keyword>
<comment type="subcellular location">
    <subcellularLocation>
        <location evidence="6">Cytoplasm</location>
    </subcellularLocation>
</comment>
<keyword evidence="4 6" id="KW-0067">ATP-binding</keyword>
<dbReference type="FunFam" id="3.40.50.300:FF:000187">
    <property type="entry name" value="Vesicular-fusion ATPase SEC18"/>
    <property type="match status" value="1"/>
</dbReference>
<dbReference type="FunFam" id="1.10.8.60:FF:000031">
    <property type="entry name" value="vesicle-fusing ATPase isoform X1"/>
    <property type="match status" value="1"/>
</dbReference>
<dbReference type="FunFam" id="3.40.50.300:FF:000166">
    <property type="entry name" value="vesicle-fusing ATPase isoform X1"/>
    <property type="match status" value="1"/>
</dbReference>
<dbReference type="PANTHER" id="PTHR23078:SF3">
    <property type="entry name" value="VESICLE-FUSING ATPASE"/>
    <property type="match status" value="1"/>
</dbReference>
<dbReference type="Pfam" id="PF21964">
    <property type="entry name" value="NSF_ATPase_lid"/>
    <property type="match status" value="1"/>
</dbReference>
<dbReference type="GO" id="GO:0043001">
    <property type="term" value="P:Golgi to plasma membrane protein transport"/>
    <property type="evidence" value="ECO:0007669"/>
    <property type="project" value="TreeGrafter"/>
</dbReference>
<dbReference type="SUPFAM" id="SSF50692">
    <property type="entry name" value="ADC-like"/>
    <property type="match status" value="1"/>
</dbReference>
<evidence type="ECO:0000259" key="8">
    <source>
        <dbReference type="SMART" id="SM01072"/>
    </source>
</evidence>
<dbReference type="PROSITE" id="PS00674">
    <property type="entry name" value="AAA"/>
    <property type="match status" value="1"/>
</dbReference>
<dbReference type="GO" id="GO:0016887">
    <property type="term" value="F:ATP hydrolysis activity"/>
    <property type="evidence" value="ECO:0007669"/>
    <property type="project" value="InterPro"/>
</dbReference>
<feature type="domain" description="AAA+ ATPase" evidence="7">
    <location>
        <begin position="236"/>
        <end position="383"/>
    </location>
</feature>
<dbReference type="SMART" id="SM00382">
    <property type="entry name" value="AAA"/>
    <property type="match status" value="2"/>
</dbReference>
<comment type="catalytic activity">
    <reaction evidence="6">
        <text>ATP + H2O = ADP + phosphate + H(+)</text>
        <dbReference type="Rhea" id="RHEA:13065"/>
        <dbReference type="ChEBI" id="CHEBI:15377"/>
        <dbReference type="ChEBI" id="CHEBI:15378"/>
        <dbReference type="ChEBI" id="CHEBI:30616"/>
        <dbReference type="ChEBI" id="CHEBI:43474"/>
        <dbReference type="ChEBI" id="CHEBI:456216"/>
        <dbReference type="EC" id="3.6.4.6"/>
    </reaction>
</comment>
<dbReference type="InterPro" id="IPR003959">
    <property type="entry name" value="ATPase_AAA_core"/>
</dbReference>
<evidence type="ECO:0000256" key="3">
    <source>
        <dbReference type="ARBA" id="ARBA00022741"/>
    </source>
</evidence>
<keyword evidence="3 6" id="KW-0547">Nucleotide-binding</keyword>
<dbReference type="Gene3D" id="3.10.330.10">
    <property type="match status" value="1"/>
</dbReference>
<dbReference type="SMART" id="SM01072">
    <property type="entry name" value="CDC48_2"/>
    <property type="match status" value="1"/>
</dbReference>
<dbReference type="CDD" id="cd00009">
    <property type="entry name" value="AAA"/>
    <property type="match status" value="1"/>
</dbReference>
<dbReference type="Gene3D" id="3.40.50.300">
    <property type="entry name" value="P-loop containing nucleotide triphosphate hydrolases"/>
    <property type="match status" value="2"/>
</dbReference>
<dbReference type="InterPro" id="IPR039812">
    <property type="entry name" value="Vesicle-fus_ATPase"/>
</dbReference>
<dbReference type="InterPro" id="IPR009010">
    <property type="entry name" value="Asp_de-COase-like_dom_sf"/>
</dbReference>
<dbReference type="Gene3D" id="1.10.8.60">
    <property type="match status" value="1"/>
</dbReference>
<keyword evidence="6" id="KW-0479">Metal-binding</keyword>
<evidence type="ECO:0000313" key="10">
    <source>
        <dbReference type="Proteomes" id="UP000261560"/>
    </source>
</evidence>
<evidence type="ECO:0000259" key="7">
    <source>
        <dbReference type="SMART" id="SM00382"/>
    </source>
</evidence>
<dbReference type="GO" id="GO:0006891">
    <property type="term" value="P:intra-Golgi vesicle-mediated transport"/>
    <property type="evidence" value="ECO:0007669"/>
    <property type="project" value="TreeGrafter"/>
</dbReference>
<evidence type="ECO:0000313" key="9">
    <source>
        <dbReference type="Ensembl" id="ENSOMEP00000023840.1"/>
    </source>
</evidence>
<keyword evidence="10" id="KW-1185">Reference proteome</keyword>
<keyword evidence="6" id="KW-0378">Hydrolase</keyword>
<dbReference type="InterPro" id="IPR004201">
    <property type="entry name" value="Cdc48_dom2"/>
</dbReference>
<dbReference type="InterPro" id="IPR003960">
    <property type="entry name" value="ATPase_AAA_CS"/>
</dbReference>
<dbReference type="GO" id="GO:0035494">
    <property type="term" value="P:SNARE complex disassembly"/>
    <property type="evidence" value="ECO:0007669"/>
    <property type="project" value="InterPro"/>
</dbReference>
<evidence type="ECO:0000256" key="2">
    <source>
        <dbReference type="ARBA" id="ARBA00022448"/>
    </source>
</evidence>
<sequence length="701" mass="78089">MCLRLNICFSFQTLKAVKCPTDELSLTNCAVISDKEQHVTVYNGKGEFVFTLKKHPEVSSGSIAFSLPQVPDPPLQFDKSKDCISVMTMEIDFLQKKFIDSSPFDSDKMASELVQHFDNQAFTVGQQLVFSFADKLFSLVVKEIEAMDAGILKGERQIGLLLANSQVIFEKSENSAVVLIGKSKTREARQSIISPDWNFEKMGIGGLDKEFSDIFRRAFASRVFPPDIIEQMGCKHVKGILLFGPPGCGKTLMARQIGKMLKAREPKIVNGPEILNKYVGESEANIRKLFADAEEEQKRLGANSGLHIIIFDEIDAICKQRGSMAGSTGVHDTVVNQLLSKIDGVEQLNNILVIGMTNRPDLIDEALLRPGRLEVKMEIGKTFWSPIMLSRTFYFERIPGKFSIEEISLISQRQIMNFLVKSSVILHVNSIRVILYSQKSNSLIVYFSVGTPQAFGTNQEDYASYIMNGIVRWGHPVSEVLEDGELLVQQTKNSDRTPLVSVLLEGPANSGKTALAAKISEDSEFPFIKICSPDKMIGFSETAKCQAIKKIFEDAYKSQLSCVVVDDIERLLDYVPIGPRFSNLVLQALLVLLKKPPPKGRKLLIIGTTSRKDVLQEMEMLDAFSTTIHIPNISGGEQLVRALELLDSFQEKERSAIANKVKGQTLWIGIKKLLMLIEMAAQMDPNNRVDKFLSLLTEEGG</sequence>
<name>A0A3B3D328_ORYME</name>
<accession>A0A3B3D328</accession>
<dbReference type="GO" id="GO:0005795">
    <property type="term" value="C:Golgi stack"/>
    <property type="evidence" value="ECO:0007669"/>
    <property type="project" value="TreeGrafter"/>
</dbReference>
<dbReference type="Ensembl" id="ENSOMET00000011226.1">
    <property type="protein sequence ID" value="ENSOMEP00000023840.1"/>
    <property type="gene ID" value="ENSOMEG00000004128.1"/>
</dbReference>
<keyword evidence="5 6" id="KW-0653">Protein transport</keyword>
<feature type="domain" description="AAA+ ATPase" evidence="7">
    <location>
        <begin position="498"/>
        <end position="634"/>
    </location>
</feature>
<evidence type="ECO:0000256" key="5">
    <source>
        <dbReference type="ARBA" id="ARBA00022927"/>
    </source>
</evidence>
<dbReference type="CDD" id="cd19504">
    <property type="entry name" value="RecA-like_NSF-SEC18_r1-like"/>
    <property type="match status" value="1"/>
</dbReference>
<protein>
    <recommendedName>
        <fullName evidence="6">Vesicle-fusing ATPase</fullName>
        <ecNumber evidence="6">3.6.4.6</ecNumber>
    </recommendedName>
</protein>
<keyword evidence="6" id="KW-0963">Cytoplasm</keyword>
<dbReference type="SUPFAM" id="SSF52540">
    <property type="entry name" value="P-loop containing nucleoside triphosphate hydrolases"/>
    <property type="match status" value="2"/>
</dbReference>
<dbReference type="InterPro" id="IPR054419">
    <property type="entry name" value="NSF_ATPase_lid"/>
</dbReference>
<dbReference type="STRING" id="30732.ENSOMEP00000023840"/>
<feature type="domain" description="CDC48" evidence="8">
    <location>
        <begin position="103"/>
        <end position="167"/>
    </location>
</feature>
<dbReference type="PANTHER" id="PTHR23078">
    <property type="entry name" value="VESICULAR-FUSION PROTEIN NSF"/>
    <property type="match status" value="1"/>
</dbReference>
<dbReference type="Pfam" id="PF02933">
    <property type="entry name" value="CDC48_2"/>
    <property type="match status" value="1"/>
</dbReference>
<dbReference type="GO" id="GO:0048757">
    <property type="term" value="P:pigment granule maturation"/>
    <property type="evidence" value="ECO:0007669"/>
    <property type="project" value="Ensembl"/>
</dbReference>
<evidence type="ECO:0000256" key="4">
    <source>
        <dbReference type="ARBA" id="ARBA00022840"/>
    </source>
</evidence>
<reference evidence="9" key="2">
    <citation type="submission" date="2025-09" db="UniProtKB">
        <authorList>
            <consortium name="Ensembl"/>
        </authorList>
    </citation>
    <scope>IDENTIFICATION</scope>
</reference>
<dbReference type="FunFam" id="3.10.330.10:FF:000003">
    <property type="entry name" value="vesicle-fusing ATPase isoform X1"/>
    <property type="match status" value="1"/>
</dbReference>
<proteinExistence type="inferred from homology"/>
<organism evidence="9 10">
    <name type="scientific">Oryzias melastigma</name>
    <name type="common">Marine medaka</name>
    <dbReference type="NCBI Taxonomy" id="30732"/>
    <lineage>
        <taxon>Eukaryota</taxon>
        <taxon>Metazoa</taxon>
        <taxon>Chordata</taxon>
        <taxon>Craniata</taxon>
        <taxon>Vertebrata</taxon>
        <taxon>Euteleostomi</taxon>
        <taxon>Actinopterygii</taxon>
        <taxon>Neopterygii</taxon>
        <taxon>Teleostei</taxon>
        <taxon>Neoteleostei</taxon>
        <taxon>Acanthomorphata</taxon>
        <taxon>Ovalentaria</taxon>
        <taxon>Atherinomorphae</taxon>
        <taxon>Beloniformes</taxon>
        <taxon>Adrianichthyidae</taxon>
        <taxon>Oryziinae</taxon>
        <taxon>Oryzias</taxon>
    </lineage>
</organism>
<dbReference type="Gene3D" id="2.40.40.20">
    <property type="match status" value="1"/>
</dbReference>
<keyword evidence="2 6" id="KW-0813">Transport</keyword>
<dbReference type="AlphaFoldDB" id="A0A3B3D328"/>
<dbReference type="GeneTree" id="ENSGT00530000064085"/>
<dbReference type="Proteomes" id="UP000261560">
    <property type="component" value="Unplaced"/>
</dbReference>
<dbReference type="InterPro" id="IPR003593">
    <property type="entry name" value="AAA+_ATPase"/>
</dbReference>